<accession>A0ABQ4P283</accession>
<organism evidence="2 3">
    <name type="scientific">Shewanella algidipiscicola</name>
    <dbReference type="NCBI Taxonomy" id="614070"/>
    <lineage>
        <taxon>Bacteria</taxon>
        <taxon>Pseudomonadati</taxon>
        <taxon>Pseudomonadota</taxon>
        <taxon>Gammaproteobacteria</taxon>
        <taxon>Alteromonadales</taxon>
        <taxon>Shewanellaceae</taxon>
        <taxon>Shewanella</taxon>
    </lineage>
</organism>
<comment type="caution">
    <text evidence="2">The sequence shown here is derived from an EMBL/GenBank/DDBJ whole genome shotgun (WGS) entry which is preliminary data.</text>
</comment>
<protein>
    <recommendedName>
        <fullName evidence="1">PilZ domain-containing protein</fullName>
    </recommendedName>
</protein>
<dbReference type="EMBL" id="BPFB01000001">
    <property type="protein sequence ID" value="GIU41548.1"/>
    <property type="molecule type" value="Genomic_DNA"/>
</dbReference>
<name>A0ABQ4P283_9GAMM</name>
<reference evidence="2 3" key="1">
    <citation type="submission" date="2021-05" db="EMBL/GenBank/DDBJ databases">
        <title>Molecular characterization for Shewanella algae harboring chromosomal blaOXA-55-like strains isolated from clinical and environment sample.</title>
        <authorList>
            <person name="Ohama Y."/>
            <person name="Aoki K."/>
            <person name="Harada S."/>
            <person name="Moriya K."/>
            <person name="Ishii Y."/>
            <person name="Tateda K."/>
        </authorList>
    </citation>
    <scope>NUCLEOTIDE SEQUENCE [LARGE SCALE GENOMIC DNA]</scope>
    <source>
        <strain evidence="2 3">LMG 23746</strain>
    </source>
</reference>
<dbReference type="Pfam" id="PF07238">
    <property type="entry name" value="PilZ"/>
    <property type="match status" value="1"/>
</dbReference>
<dbReference type="InterPro" id="IPR009875">
    <property type="entry name" value="PilZ_domain"/>
</dbReference>
<dbReference type="RefSeq" id="WP_119979242.1">
    <property type="nucleotide sequence ID" value="NZ_BPFB01000001.1"/>
</dbReference>
<feature type="domain" description="PilZ" evidence="1">
    <location>
        <begin position="32"/>
        <end position="139"/>
    </location>
</feature>
<evidence type="ECO:0000313" key="3">
    <source>
        <dbReference type="Proteomes" id="UP000761574"/>
    </source>
</evidence>
<sequence length="148" mass="16986">MIKYEDLVHFDDIPKDRYSDSQISDELEHDNRREHKRFSLRPNPSASLVLACDGVAVTLFEPGWLTAKSLGAASIKDFSLSGVGLLASMNLVIGQQLYIQFEQQRLLCEITRTHQVQGRLRFWGARWVEADNMQLLSLLQQLKRRSVN</sequence>
<proteinExistence type="predicted"/>
<gene>
    <name evidence="2" type="ORF">TUM4630_00410</name>
</gene>
<evidence type="ECO:0000313" key="2">
    <source>
        <dbReference type="EMBL" id="GIU41548.1"/>
    </source>
</evidence>
<keyword evidence="3" id="KW-1185">Reference proteome</keyword>
<evidence type="ECO:0000259" key="1">
    <source>
        <dbReference type="Pfam" id="PF07238"/>
    </source>
</evidence>
<dbReference type="Proteomes" id="UP000761574">
    <property type="component" value="Unassembled WGS sequence"/>
</dbReference>